<keyword evidence="5" id="KW-1185">Reference proteome</keyword>
<gene>
    <name evidence="4" type="ORF">GCM10007384_29940</name>
</gene>
<evidence type="ECO:0000313" key="5">
    <source>
        <dbReference type="Proteomes" id="UP000601108"/>
    </source>
</evidence>
<dbReference type="InterPro" id="IPR009057">
    <property type="entry name" value="Homeodomain-like_sf"/>
</dbReference>
<proteinExistence type="predicted"/>
<dbReference type="Proteomes" id="UP000601108">
    <property type="component" value="Unassembled WGS sequence"/>
</dbReference>
<evidence type="ECO:0000256" key="1">
    <source>
        <dbReference type="ARBA" id="ARBA00023125"/>
    </source>
</evidence>
<protein>
    <recommendedName>
        <fullName evidence="3">HTH tetR-type domain-containing protein</fullName>
    </recommendedName>
</protein>
<evidence type="ECO:0000259" key="3">
    <source>
        <dbReference type="PROSITE" id="PS50977"/>
    </source>
</evidence>
<organism evidence="4 5">
    <name type="scientific">Aquimarina muelleri</name>
    <dbReference type="NCBI Taxonomy" id="279356"/>
    <lineage>
        <taxon>Bacteria</taxon>
        <taxon>Pseudomonadati</taxon>
        <taxon>Bacteroidota</taxon>
        <taxon>Flavobacteriia</taxon>
        <taxon>Flavobacteriales</taxon>
        <taxon>Flavobacteriaceae</taxon>
        <taxon>Aquimarina</taxon>
    </lineage>
</organism>
<accession>A0A918JWD3</accession>
<evidence type="ECO:0000313" key="4">
    <source>
        <dbReference type="EMBL" id="GGX26774.1"/>
    </source>
</evidence>
<feature type="domain" description="HTH tetR-type" evidence="3">
    <location>
        <begin position="2"/>
        <end position="60"/>
    </location>
</feature>
<feature type="DNA-binding region" description="H-T-H motif" evidence="2">
    <location>
        <begin position="23"/>
        <end position="42"/>
    </location>
</feature>
<name>A0A918JWD3_9FLAO</name>
<dbReference type="RefSeq" id="WP_027413085.1">
    <property type="nucleotide sequence ID" value="NZ_BMWS01000022.1"/>
</dbReference>
<dbReference type="AlphaFoldDB" id="A0A918JWD3"/>
<dbReference type="EMBL" id="BMWS01000022">
    <property type="protein sequence ID" value="GGX26774.1"/>
    <property type="molecule type" value="Genomic_DNA"/>
</dbReference>
<dbReference type="GO" id="GO:0003677">
    <property type="term" value="F:DNA binding"/>
    <property type="evidence" value="ECO:0007669"/>
    <property type="project" value="UniProtKB-UniRule"/>
</dbReference>
<dbReference type="PROSITE" id="PS50977">
    <property type="entry name" value="HTH_TETR_2"/>
    <property type="match status" value="1"/>
</dbReference>
<evidence type="ECO:0000256" key="2">
    <source>
        <dbReference type="PROSITE-ProRule" id="PRU00335"/>
    </source>
</evidence>
<dbReference type="Gene3D" id="1.10.357.10">
    <property type="entry name" value="Tetracycline Repressor, domain 2"/>
    <property type="match status" value="1"/>
</dbReference>
<dbReference type="SUPFAM" id="SSF46689">
    <property type="entry name" value="Homeodomain-like"/>
    <property type="match status" value="1"/>
</dbReference>
<reference evidence="4 5" key="1">
    <citation type="journal article" date="2014" name="Int. J. Syst. Evol. Microbiol.">
        <title>Complete genome sequence of Corynebacterium casei LMG S-19264T (=DSM 44701T), isolated from a smear-ripened cheese.</title>
        <authorList>
            <consortium name="US DOE Joint Genome Institute (JGI-PGF)"/>
            <person name="Walter F."/>
            <person name="Albersmeier A."/>
            <person name="Kalinowski J."/>
            <person name="Ruckert C."/>
        </authorList>
    </citation>
    <scope>NUCLEOTIDE SEQUENCE [LARGE SCALE GENOMIC DNA]</scope>
    <source>
        <strain evidence="4 5">KCTC 12285</strain>
    </source>
</reference>
<sequence>MTDTKKRIIESAINIFNEDLSAPLQKVADNAAVTRRTLHRYFKDRNELVAVCKQTIESSCKKAMISAIQSSDDALIQLERMLYAGIDCGAKYSVFYKLHQNKDHKHTHQNKNCADYDHIYNQFQHIIIELQKEGKVNPVMSPEWIQVLHSGIIESTVNARETTTKSFEEIKELAWTSYIKAITP</sequence>
<dbReference type="InterPro" id="IPR001647">
    <property type="entry name" value="HTH_TetR"/>
</dbReference>
<comment type="caution">
    <text evidence="4">The sequence shown here is derived from an EMBL/GenBank/DDBJ whole genome shotgun (WGS) entry which is preliminary data.</text>
</comment>
<keyword evidence="1 2" id="KW-0238">DNA-binding</keyword>